<dbReference type="InterPro" id="IPR052343">
    <property type="entry name" value="Retrotransposon-Effector_Assoc"/>
</dbReference>
<reference evidence="3 4" key="1">
    <citation type="journal article" date="2023" name="G3 (Bethesda)">
        <title>A chromosome-length genome assembly and annotation of blackberry (Rubus argutus, cv. 'Hillquist').</title>
        <authorList>
            <person name="Bruna T."/>
            <person name="Aryal R."/>
            <person name="Dudchenko O."/>
            <person name="Sargent D.J."/>
            <person name="Mead D."/>
            <person name="Buti M."/>
            <person name="Cavallini A."/>
            <person name="Hytonen T."/>
            <person name="Andres J."/>
            <person name="Pham M."/>
            <person name="Weisz D."/>
            <person name="Mascagni F."/>
            <person name="Usai G."/>
            <person name="Natali L."/>
            <person name="Bassil N."/>
            <person name="Fernandez G.E."/>
            <person name="Lomsadze A."/>
            <person name="Armour M."/>
            <person name="Olukolu B."/>
            <person name="Poorten T."/>
            <person name="Britton C."/>
            <person name="Davik J."/>
            <person name="Ashrafi H."/>
            <person name="Aiden E.L."/>
            <person name="Borodovsky M."/>
            <person name="Worthington M."/>
        </authorList>
    </citation>
    <scope>NUCLEOTIDE SEQUENCE [LARGE SCALE GENOMIC DNA]</scope>
    <source>
        <strain evidence="3">PI 553951</strain>
    </source>
</reference>
<sequence>MSVFNDFISEANLRNPPLLNAKFTWSNMRDAAIGQISLLCNIGGMFPKFANEVVEETKKNKNEGLVLKVKFEKAYDHIEWIFLYHILEQKGFGQRWRKWIGGCLQSAKFSIMINGRPRGKFNASRELRQGDPLSPFLFTLVVDVLSRLLEKAMEMKVIEGLVVRREKVEENLSDIEVEQLTLLLLLLEPKPSSGHFTSPKWYRRFALLRCPSGGGSGGGVGSELRWRIPPRVDRSSTFCRPVDRSAGATPKWERKREKGKEDLGF</sequence>
<feature type="domain" description="Reverse transcriptase" evidence="2">
    <location>
        <begin position="54"/>
        <end position="156"/>
    </location>
</feature>
<dbReference type="AlphaFoldDB" id="A0AAW1X1L4"/>
<dbReference type="Proteomes" id="UP001457282">
    <property type="component" value="Unassembled WGS sequence"/>
</dbReference>
<feature type="region of interest" description="Disordered" evidence="1">
    <location>
        <begin position="239"/>
        <end position="265"/>
    </location>
</feature>
<gene>
    <name evidence="3" type="ORF">M0R45_026633</name>
</gene>
<comment type="caution">
    <text evidence="3">The sequence shown here is derived from an EMBL/GenBank/DDBJ whole genome shotgun (WGS) entry which is preliminary data.</text>
</comment>
<protein>
    <recommendedName>
        <fullName evidence="2">Reverse transcriptase domain-containing protein</fullName>
    </recommendedName>
</protein>
<accession>A0AAW1X1L4</accession>
<dbReference type="PANTHER" id="PTHR46890">
    <property type="entry name" value="NON-LTR RETROLELEMENT REVERSE TRANSCRIPTASE-LIKE PROTEIN-RELATED"/>
    <property type="match status" value="1"/>
</dbReference>
<dbReference type="EMBL" id="JBEDUW010000005">
    <property type="protein sequence ID" value="KAK9929537.1"/>
    <property type="molecule type" value="Genomic_DNA"/>
</dbReference>
<organism evidence="3 4">
    <name type="scientific">Rubus argutus</name>
    <name type="common">Southern blackberry</name>
    <dbReference type="NCBI Taxonomy" id="59490"/>
    <lineage>
        <taxon>Eukaryota</taxon>
        <taxon>Viridiplantae</taxon>
        <taxon>Streptophyta</taxon>
        <taxon>Embryophyta</taxon>
        <taxon>Tracheophyta</taxon>
        <taxon>Spermatophyta</taxon>
        <taxon>Magnoliopsida</taxon>
        <taxon>eudicotyledons</taxon>
        <taxon>Gunneridae</taxon>
        <taxon>Pentapetalae</taxon>
        <taxon>rosids</taxon>
        <taxon>fabids</taxon>
        <taxon>Rosales</taxon>
        <taxon>Rosaceae</taxon>
        <taxon>Rosoideae</taxon>
        <taxon>Rosoideae incertae sedis</taxon>
        <taxon>Rubus</taxon>
    </lineage>
</organism>
<dbReference type="InterPro" id="IPR000477">
    <property type="entry name" value="RT_dom"/>
</dbReference>
<evidence type="ECO:0000313" key="4">
    <source>
        <dbReference type="Proteomes" id="UP001457282"/>
    </source>
</evidence>
<evidence type="ECO:0000259" key="2">
    <source>
        <dbReference type="Pfam" id="PF00078"/>
    </source>
</evidence>
<name>A0AAW1X1L4_RUBAR</name>
<feature type="compositionally biased region" description="Basic and acidic residues" evidence="1">
    <location>
        <begin position="251"/>
        <end position="265"/>
    </location>
</feature>
<evidence type="ECO:0000256" key="1">
    <source>
        <dbReference type="SAM" id="MobiDB-lite"/>
    </source>
</evidence>
<dbReference type="PANTHER" id="PTHR46890:SF43">
    <property type="entry name" value="NON-LTR RETROELEMENT REVERSE TRANSCRIPTASE"/>
    <property type="match status" value="1"/>
</dbReference>
<evidence type="ECO:0000313" key="3">
    <source>
        <dbReference type="EMBL" id="KAK9929537.1"/>
    </source>
</evidence>
<proteinExistence type="predicted"/>
<dbReference type="Pfam" id="PF00078">
    <property type="entry name" value="RVT_1"/>
    <property type="match status" value="1"/>
</dbReference>
<keyword evidence="4" id="KW-1185">Reference proteome</keyword>